<gene>
    <name evidence="3" type="ORF">APE01nite_00060</name>
</gene>
<feature type="transmembrane region" description="Helical" evidence="2">
    <location>
        <begin position="133"/>
        <end position="159"/>
    </location>
</feature>
<feature type="transmembrane region" description="Helical" evidence="2">
    <location>
        <begin position="6"/>
        <end position="32"/>
    </location>
</feature>
<feature type="transmembrane region" description="Helical" evidence="2">
    <location>
        <begin position="76"/>
        <end position="96"/>
    </location>
</feature>
<keyword evidence="2" id="KW-0812">Transmembrane</keyword>
<evidence type="ECO:0000256" key="1">
    <source>
        <dbReference type="SAM" id="MobiDB-lite"/>
    </source>
</evidence>
<comment type="caution">
    <text evidence="3">The sequence shown here is derived from an EMBL/GenBank/DDBJ whole genome shotgun (WGS) entry which is preliminary data.</text>
</comment>
<dbReference type="AlphaFoldDB" id="A0A4Y3TRU4"/>
<keyword evidence="2" id="KW-0472">Membrane</keyword>
<protein>
    <submittedName>
        <fullName evidence="3">Uncharacterized protein</fullName>
    </submittedName>
</protein>
<dbReference type="Proteomes" id="UP000317730">
    <property type="component" value="Unassembled WGS sequence"/>
</dbReference>
<keyword evidence="4" id="KW-1185">Reference proteome</keyword>
<evidence type="ECO:0000313" key="3">
    <source>
        <dbReference type="EMBL" id="GEB84209.1"/>
    </source>
</evidence>
<keyword evidence="2" id="KW-1133">Transmembrane helix</keyword>
<dbReference type="RefSeq" id="WP_141374187.1">
    <property type="nucleotide sequence ID" value="NZ_BAPL01000016.1"/>
</dbReference>
<name>A0A4Y3TRU4_9PROT</name>
<dbReference type="OrthoDB" id="7226281at2"/>
<accession>A0A4Y3TRU4</accession>
<feature type="transmembrane region" description="Helical" evidence="2">
    <location>
        <begin position="102"/>
        <end position="121"/>
    </location>
</feature>
<evidence type="ECO:0000256" key="2">
    <source>
        <dbReference type="SAM" id="Phobius"/>
    </source>
</evidence>
<feature type="transmembrane region" description="Helical" evidence="2">
    <location>
        <begin position="216"/>
        <end position="240"/>
    </location>
</feature>
<proteinExistence type="predicted"/>
<feature type="transmembrane region" description="Helical" evidence="2">
    <location>
        <begin position="179"/>
        <end position="196"/>
    </location>
</feature>
<evidence type="ECO:0000313" key="4">
    <source>
        <dbReference type="Proteomes" id="UP000317730"/>
    </source>
</evidence>
<dbReference type="EMBL" id="BJMV01000001">
    <property type="protein sequence ID" value="GEB84209.1"/>
    <property type="molecule type" value="Genomic_DNA"/>
</dbReference>
<feature type="region of interest" description="Disordered" evidence="1">
    <location>
        <begin position="320"/>
        <end position="341"/>
    </location>
</feature>
<organism evidence="3 4">
    <name type="scientific">Acetobacter peroxydans</name>
    <dbReference type="NCBI Taxonomy" id="104098"/>
    <lineage>
        <taxon>Bacteria</taxon>
        <taxon>Pseudomonadati</taxon>
        <taxon>Pseudomonadota</taxon>
        <taxon>Alphaproteobacteria</taxon>
        <taxon>Acetobacterales</taxon>
        <taxon>Acetobacteraceae</taxon>
        <taxon>Acetobacter</taxon>
    </lineage>
</organism>
<feature type="transmembrane region" description="Helical" evidence="2">
    <location>
        <begin position="252"/>
        <end position="276"/>
    </location>
</feature>
<feature type="transmembrane region" description="Helical" evidence="2">
    <location>
        <begin position="288"/>
        <end position="309"/>
    </location>
</feature>
<sequence>MNPNLTWGWAIGSALLLFIQAILLVVVAPWFAGLTEWVAARLEGRPAFRVSARWREIRHQGHRPCLRTPAGQASGMACRGALVLAVLACALVPVFTVSAPGFVAPGLFLVCCVLVAGMLLLDLPQTLQGGVAAWWGCAHLLADGLVLPMLTPVALLAGTTRSLPVFLAGLHDASPLLDGAPYVLAGFAVFMVVVLAPWGDEAERRIACLSGPDRAIWLLATDCLNLCWVTLAGDLAWAGSLANPALGDVEDWLSACMAGAGLWVGKVLAAAVLLGLSRLVVLTASRRARVRLGVIFLFGLLAWQMTWAASSQPVVLDEGAAAPTAEPQSGPRQGSVHGGLS</sequence>
<reference evidence="3 4" key="1">
    <citation type="submission" date="2019-06" db="EMBL/GenBank/DDBJ databases">
        <title>Whole genome shotgun sequence of Acetobacter peroxydans NBRC 13755.</title>
        <authorList>
            <person name="Hosoyama A."/>
            <person name="Uohara A."/>
            <person name="Ohji S."/>
            <person name="Ichikawa N."/>
        </authorList>
    </citation>
    <scope>NUCLEOTIDE SEQUENCE [LARGE SCALE GENOMIC DNA]</scope>
    <source>
        <strain evidence="3 4">NBRC 13755</strain>
    </source>
</reference>